<dbReference type="PANTHER" id="PTHR30616:SF2">
    <property type="entry name" value="PURINE NUCLEOSIDE PHOSPHORYLASE LACC1"/>
    <property type="match status" value="1"/>
</dbReference>
<accession>A0A841Q9Y1</accession>
<keyword evidence="6" id="KW-0479">Metal-binding</keyword>
<evidence type="ECO:0000313" key="14">
    <source>
        <dbReference type="Proteomes" id="UP000581688"/>
    </source>
</evidence>
<dbReference type="InterPro" id="IPR003730">
    <property type="entry name" value="Cu_polyphenol_OxRdtase"/>
</dbReference>
<dbReference type="EMBL" id="JACHGH010000014">
    <property type="protein sequence ID" value="MBB6455042.1"/>
    <property type="molecule type" value="Genomic_DNA"/>
</dbReference>
<evidence type="ECO:0000256" key="5">
    <source>
        <dbReference type="ARBA" id="ARBA00022679"/>
    </source>
</evidence>
<keyword evidence="5" id="KW-0808">Transferase</keyword>
<comment type="catalytic activity">
    <reaction evidence="9">
        <text>adenosine + H2O + H(+) = inosine + NH4(+)</text>
        <dbReference type="Rhea" id="RHEA:24408"/>
        <dbReference type="ChEBI" id="CHEBI:15377"/>
        <dbReference type="ChEBI" id="CHEBI:15378"/>
        <dbReference type="ChEBI" id="CHEBI:16335"/>
        <dbReference type="ChEBI" id="CHEBI:17596"/>
        <dbReference type="ChEBI" id="CHEBI:28938"/>
        <dbReference type="EC" id="3.5.4.4"/>
    </reaction>
    <physiologicalReaction direction="left-to-right" evidence="9">
        <dbReference type="Rhea" id="RHEA:24409"/>
    </physiologicalReaction>
</comment>
<evidence type="ECO:0000256" key="8">
    <source>
        <dbReference type="ARBA" id="ARBA00022833"/>
    </source>
</evidence>
<dbReference type="GO" id="GO:0017061">
    <property type="term" value="F:S-methyl-5-thioadenosine phosphorylase activity"/>
    <property type="evidence" value="ECO:0007669"/>
    <property type="project" value="UniProtKB-EC"/>
</dbReference>
<sequence length="268" mass="30715">MKDPFTKTKNSRFLQINNWKNANIIAGITTRLNGTSKEAFSSLNMGWHVDDNDAHVRNNYEIMEKEIKIPLNQWISSKQVHDTEIFHVKKDQSFFPLPNFGLECDGFVTSEKDRLLTAVFADCVPLFFAAPNYGWIGLAHAGWKGTVKGIGLSMIDKMVSVGIPLKDIQVVIGPCISADHYEVDMHVVDHIPEKFQRKGNVLTKTRENHYLLHLKALHKELFLDKGLQDNQVQMTTYCTFEQEELFYSHRRDNGHTGRMMAFIGMNSR</sequence>
<comment type="catalytic activity">
    <reaction evidence="1">
        <text>inosine + phosphate = alpha-D-ribose 1-phosphate + hypoxanthine</text>
        <dbReference type="Rhea" id="RHEA:27646"/>
        <dbReference type="ChEBI" id="CHEBI:17368"/>
        <dbReference type="ChEBI" id="CHEBI:17596"/>
        <dbReference type="ChEBI" id="CHEBI:43474"/>
        <dbReference type="ChEBI" id="CHEBI:57720"/>
        <dbReference type="EC" id="2.4.2.1"/>
    </reaction>
    <physiologicalReaction direction="left-to-right" evidence="1">
        <dbReference type="Rhea" id="RHEA:27647"/>
    </physiologicalReaction>
</comment>
<dbReference type="InterPro" id="IPR011324">
    <property type="entry name" value="Cytotoxic_necrot_fac-like_cat"/>
</dbReference>
<dbReference type="RefSeq" id="WP_174497513.1">
    <property type="nucleotide sequence ID" value="NZ_CADDWK010000015.1"/>
</dbReference>
<evidence type="ECO:0000256" key="1">
    <source>
        <dbReference type="ARBA" id="ARBA00000553"/>
    </source>
</evidence>
<keyword evidence="7" id="KW-0378">Hydrolase</keyword>
<comment type="similarity">
    <text evidence="4 12">Belongs to the purine nucleoside phosphorylase YfiH/LACC1 family.</text>
</comment>
<dbReference type="InterPro" id="IPR038371">
    <property type="entry name" value="Cu_polyphenol_OxRdtase_sf"/>
</dbReference>
<dbReference type="Pfam" id="PF02578">
    <property type="entry name" value="Cu-oxidase_4"/>
    <property type="match status" value="1"/>
</dbReference>
<dbReference type="CDD" id="cd16833">
    <property type="entry name" value="YfiH"/>
    <property type="match status" value="1"/>
</dbReference>
<evidence type="ECO:0000256" key="6">
    <source>
        <dbReference type="ARBA" id="ARBA00022723"/>
    </source>
</evidence>
<comment type="function">
    <text evidence="3">Purine nucleoside enzyme that catalyzes the phosphorolysis of adenosine and inosine nucleosides, yielding D-ribose 1-phosphate and the respective free bases, adenine and hypoxanthine. Also catalyzes the phosphorolysis of S-methyl-5'-thioadenosine into adenine and S-methyl-5-thio-alpha-D-ribose 1-phosphate. Also has adenosine deaminase activity.</text>
</comment>
<comment type="caution">
    <text evidence="13">The sequence shown here is derived from an EMBL/GenBank/DDBJ whole genome shotgun (WGS) entry which is preliminary data.</text>
</comment>
<evidence type="ECO:0000313" key="13">
    <source>
        <dbReference type="EMBL" id="MBB6455042.1"/>
    </source>
</evidence>
<dbReference type="PANTHER" id="PTHR30616">
    <property type="entry name" value="UNCHARACTERIZED PROTEIN YFIH"/>
    <property type="match status" value="1"/>
</dbReference>
<keyword evidence="8" id="KW-0862">Zinc</keyword>
<comment type="catalytic activity">
    <reaction evidence="11">
        <text>S-methyl-5'-thioadenosine + phosphate = 5-(methylsulfanyl)-alpha-D-ribose 1-phosphate + adenine</text>
        <dbReference type="Rhea" id="RHEA:11852"/>
        <dbReference type="ChEBI" id="CHEBI:16708"/>
        <dbReference type="ChEBI" id="CHEBI:17509"/>
        <dbReference type="ChEBI" id="CHEBI:43474"/>
        <dbReference type="ChEBI" id="CHEBI:58533"/>
        <dbReference type="EC" id="2.4.2.28"/>
    </reaction>
    <physiologicalReaction direction="left-to-right" evidence="11">
        <dbReference type="Rhea" id="RHEA:11853"/>
    </physiologicalReaction>
</comment>
<dbReference type="Proteomes" id="UP000581688">
    <property type="component" value="Unassembled WGS sequence"/>
</dbReference>
<dbReference type="Gene3D" id="3.60.140.10">
    <property type="entry name" value="CNF1/YfiH-like putative cysteine hydrolases"/>
    <property type="match status" value="1"/>
</dbReference>
<proteinExistence type="inferred from homology"/>
<dbReference type="GO" id="GO:0016787">
    <property type="term" value="F:hydrolase activity"/>
    <property type="evidence" value="ECO:0007669"/>
    <property type="project" value="UniProtKB-KW"/>
</dbReference>
<protein>
    <recommendedName>
        <fullName evidence="12">Purine nucleoside phosphorylase</fullName>
    </recommendedName>
</protein>
<dbReference type="SUPFAM" id="SSF64438">
    <property type="entry name" value="CNF1/YfiH-like putative cysteine hydrolases"/>
    <property type="match status" value="1"/>
</dbReference>
<comment type="catalytic activity">
    <reaction evidence="10">
        <text>adenosine + phosphate = alpha-D-ribose 1-phosphate + adenine</text>
        <dbReference type="Rhea" id="RHEA:27642"/>
        <dbReference type="ChEBI" id="CHEBI:16335"/>
        <dbReference type="ChEBI" id="CHEBI:16708"/>
        <dbReference type="ChEBI" id="CHEBI:43474"/>
        <dbReference type="ChEBI" id="CHEBI:57720"/>
        <dbReference type="EC" id="2.4.2.1"/>
    </reaction>
    <physiologicalReaction direction="left-to-right" evidence="10">
        <dbReference type="Rhea" id="RHEA:27643"/>
    </physiologicalReaction>
</comment>
<dbReference type="AlphaFoldDB" id="A0A841Q9Y1"/>
<evidence type="ECO:0000256" key="2">
    <source>
        <dbReference type="ARBA" id="ARBA00001947"/>
    </source>
</evidence>
<gene>
    <name evidence="13" type="ORF">HNQ94_003536</name>
</gene>
<keyword evidence="14" id="KW-1185">Reference proteome</keyword>
<evidence type="ECO:0000256" key="11">
    <source>
        <dbReference type="ARBA" id="ARBA00049893"/>
    </source>
</evidence>
<dbReference type="NCBIfam" id="TIGR00726">
    <property type="entry name" value="peptidoglycan editing factor PgeF"/>
    <property type="match status" value="1"/>
</dbReference>
<evidence type="ECO:0000256" key="12">
    <source>
        <dbReference type="RuleBase" id="RU361274"/>
    </source>
</evidence>
<evidence type="ECO:0000256" key="9">
    <source>
        <dbReference type="ARBA" id="ARBA00047989"/>
    </source>
</evidence>
<evidence type="ECO:0000256" key="10">
    <source>
        <dbReference type="ARBA" id="ARBA00048968"/>
    </source>
</evidence>
<organism evidence="13 14">
    <name type="scientific">Salirhabdus euzebyi</name>
    <dbReference type="NCBI Taxonomy" id="394506"/>
    <lineage>
        <taxon>Bacteria</taxon>
        <taxon>Bacillati</taxon>
        <taxon>Bacillota</taxon>
        <taxon>Bacilli</taxon>
        <taxon>Bacillales</taxon>
        <taxon>Bacillaceae</taxon>
        <taxon>Salirhabdus</taxon>
    </lineage>
</organism>
<reference evidence="13 14" key="1">
    <citation type="submission" date="2020-08" db="EMBL/GenBank/DDBJ databases">
        <title>Genomic Encyclopedia of Type Strains, Phase IV (KMG-IV): sequencing the most valuable type-strain genomes for metagenomic binning, comparative biology and taxonomic classification.</title>
        <authorList>
            <person name="Goeker M."/>
        </authorList>
    </citation>
    <scope>NUCLEOTIDE SEQUENCE [LARGE SCALE GENOMIC DNA]</scope>
    <source>
        <strain evidence="13 14">DSM 19612</strain>
    </source>
</reference>
<evidence type="ECO:0000256" key="4">
    <source>
        <dbReference type="ARBA" id="ARBA00007353"/>
    </source>
</evidence>
<comment type="cofactor">
    <cofactor evidence="2">
        <name>Zn(2+)</name>
        <dbReference type="ChEBI" id="CHEBI:29105"/>
    </cofactor>
</comment>
<evidence type="ECO:0000256" key="7">
    <source>
        <dbReference type="ARBA" id="ARBA00022801"/>
    </source>
</evidence>
<dbReference type="GO" id="GO:0005507">
    <property type="term" value="F:copper ion binding"/>
    <property type="evidence" value="ECO:0007669"/>
    <property type="project" value="TreeGrafter"/>
</dbReference>
<evidence type="ECO:0000256" key="3">
    <source>
        <dbReference type="ARBA" id="ARBA00003215"/>
    </source>
</evidence>
<name>A0A841Q9Y1_9BACI</name>